<proteinExistence type="predicted"/>
<evidence type="ECO:0000256" key="1">
    <source>
        <dbReference type="SAM" id="MobiDB-lite"/>
    </source>
</evidence>
<evidence type="ECO:0000313" key="2">
    <source>
        <dbReference type="EMBL" id="GAA2739214.1"/>
    </source>
</evidence>
<feature type="region of interest" description="Disordered" evidence="1">
    <location>
        <begin position="1419"/>
        <end position="1439"/>
    </location>
</feature>
<sequence>MSLWDELPAGAQSSGALDQVRPLLQGLTATDEGLQTDDDGTWHAYSATGTWPTPITLDPGSGGFGNGGTTSTTPIEFPDPTVGVQLALHQSGGVGDGGWRVTLSVPIVLVRLPFLRGAELDGQGQLRANGMPVTFTLPALRIRAKQLTGQSVGVELLSAETGGTPVDHIYEFVSMNPPHALVGPSDVVGFAFRTAVLDLSGTAGPGVPAQARAMPADWQGFWLPEARLFVAPTGLQGVAVSAGVRDLWIGLGVHAGVTGVFEAEVVNRGGTPTMTVSFRTASGEWIGDPGTGAAQVPEHATLFVDTAGGLAPISVSITVDGTVTTDDRVELTVPAAGSLSITVTATDGAGNTTTRSLSAMRRTDPSDTGGSSTVKVTPTNTRPHAIREVLGASTATMVRLTTDPPVAANWSWAGGSAGPSTTADVPVAAGARVDVTATLPATQPQVIDAYYRFAKPEPFNPTITGALHTWATNPDNVRTGQASSRDDAGSSTPLTQALTPAVIAQIGAGTALTVKGYASWEGPLHDTPADAEYNRKLSERRRDVMVDLLRSKGFTNVTAGSAEGFTQAKAQTASVEGTTPPPAAGSGVWWRARATTAGNGEETITARVERVVRPPAREVDRTPPTGGRPDCFRKIGVRVELLRSTFIRAEVYGEFDIETAAETALRQHSQPALRQGTRNPNDGICTFLVRLRIAEDRDSWLVSAEFRAAEADLDGLAQMDFAHSNPNALNVLGALSILAPLSSAAAELSPAAGALVSLGSIALGASSLINTQKLILRGGELVVSQGVIAPDGSATVDPRGTSVSILLDIEVTFTFDLTIVKVNPEHPVTTRYKAIGVRSSWDTAPNPANPSHVDYLPVPVFDPSRGYSLDIPAGALTASPPLDELLRVLGFRVSRDNPTYMEVEVGLGLDLGIVTVETVRIRARIDGPFELTLTKLAASIEVPGTLHGRGSLEFTPLGFKGYFDLTVTPINLRASAVLAVETRDGVTGVLIGAEVELPVPLLLGNSGLGIYGFLGGVGINYARNEAPYAARPVPALDWLQAQLQRGHVMHPDGWTHTAGSYAFAAGMLLGTVDGGFVVNLKGIVLIEVPGPRLLLVMKADVLKMPPVLKDANQSATFLAVLDIDFGRGTITLGIVAAYEIQSLLKIRVPVTAFFDTGNPQDWLVDLGSYEDRVTVQVLDVITGSGYLMVHGNGITSIPVLPPVTGGMAIATGFHISCVLMGSKSIGLYLEVAGGFDAILGFDPFFLAGKIYVRGELRLFIISIGASAELEVLVGRTTPSSPDITYVHGEVCGEVDFFFFSVKGCVSLTIGSKPSETLTPPPLVAGVSLVSRSPALVEGTGGQRSIDGKLADALGDGVAGAAPTVPLDAIPVVLFNTAPSVAGPVLGGTPLGNSGARPWVRLGDRWWTYQVTSVTLTGDLQPAAPAGKTPSSWWKQTSPADPSSGPALALLNWLPTPFSRALPYGEALTTSVTDRWGTACNPAAPPASVLWTFDGKPPGASTVGWNLTGIPWPDPPDTLRTRPVHADCDVTEAWRTGDAAIDLLQGTSPAVVVGDSVRCCEKAPGRPQPDPLKGWVATAGSTFSHRALATDERAWTEVATALADGASLGDVQATRLMQGWDPALGLAVGVGGGRAAGMAVGRAASTGLGCEGRILRSPVLDSDQPAPRGTESDMERVKRAWDRLRFTPGDLRDTLRIAPGGGAGDVTLLLLVPEEIFVERLVVRWLDAKGQVLDERGLSSDDRVDADNPLPATWVDGDGPWADPVCRAGQVAARTAARATWRQTLVLVHSRDLRDVATIEIGWDATQFPKDQEPPAFHLVAMTGVVTSEATRWEWDTSVVTSEQEAISTALAQDPDDHALLVPGRSYTVTVDWKAASVKQDAEPTVAPTWDGGHTDSYRFAADGQDESPKDLSPWLLATAPGMDDVGVLCAEPIRIALATQNVTALFDAYGKELRVIVLAASGKHPVPPGGGAPGSAFAVALQRDGVFLKEARGLAVTTPWEEAVVEVLSQGQQCIDLSGERTHHDVLELPYDLEPLTDYLIDIHAVPKGAPAGARALVHRIGFTTSAFGTVAQLAGLLREARWRHTVVPAIGPLAALPDAPTGDQLDTAFQAAGLTVPQTPGAPVVQVLWSTDAVPTPLAVLVECSETLWRNRLMPTKVQGPVDSVDPTHHWWAARPTDWLSLRASTSAAPAGSLPAAGITRIIRGPGLGRAVVLLDAGARGKRVALDLVVAADALANASESRALAVDVPLQRAPWEEEL</sequence>
<reference evidence="2 3" key="1">
    <citation type="journal article" date="2019" name="Int. J. Syst. Evol. Microbiol.">
        <title>The Global Catalogue of Microorganisms (GCM) 10K type strain sequencing project: providing services to taxonomists for standard genome sequencing and annotation.</title>
        <authorList>
            <consortium name="The Broad Institute Genomics Platform"/>
            <consortium name="The Broad Institute Genome Sequencing Center for Infectious Disease"/>
            <person name="Wu L."/>
            <person name="Ma J."/>
        </authorList>
    </citation>
    <scope>NUCLEOTIDE SEQUENCE [LARGE SCALE GENOMIC DNA]</scope>
    <source>
        <strain evidence="2 3">JCM 16378</strain>
    </source>
</reference>
<protein>
    <recommendedName>
        <fullName evidence="4">OmpA-like domain-containing protein</fullName>
    </recommendedName>
</protein>
<organism evidence="2 3">
    <name type="scientific">Pedococcus aerophilus</name>
    <dbReference type="NCBI Taxonomy" id="436356"/>
    <lineage>
        <taxon>Bacteria</taxon>
        <taxon>Bacillati</taxon>
        <taxon>Actinomycetota</taxon>
        <taxon>Actinomycetes</taxon>
        <taxon>Micrococcales</taxon>
        <taxon>Intrasporangiaceae</taxon>
        <taxon>Pedococcus</taxon>
    </lineage>
</organism>
<dbReference type="Proteomes" id="UP001501326">
    <property type="component" value="Unassembled WGS sequence"/>
</dbReference>
<accession>A0ABN3UWF9</accession>
<name>A0ABN3UWF9_9MICO</name>
<comment type="caution">
    <text evidence="2">The sequence shown here is derived from an EMBL/GenBank/DDBJ whole genome shotgun (WGS) entry which is preliminary data.</text>
</comment>
<dbReference type="EMBL" id="BAAARN010000005">
    <property type="protein sequence ID" value="GAA2739214.1"/>
    <property type="molecule type" value="Genomic_DNA"/>
</dbReference>
<feature type="compositionally biased region" description="Polar residues" evidence="1">
    <location>
        <begin position="1428"/>
        <end position="1439"/>
    </location>
</feature>
<feature type="compositionally biased region" description="Polar residues" evidence="1">
    <location>
        <begin position="347"/>
        <end position="357"/>
    </location>
</feature>
<feature type="compositionally biased region" description="Polar residues" evidence="1">
    <location>
        <begin position="366"/>
        <end position="378"/>
    </location>
</feature>
<feature type="region of interest" description="Disordered" evidence="1">
    <location>
        <begin position="474"/>
        <end position="493"/>
    </location>
</feature>
<evidence type="ECO:0000313" key="3">
    <source>
        <dbReference type="Proteomes" id="UP001501326"/>
    </source>
</evidence>
<dbReference type="RefSeq" id="WP_344195714.1">
    <property type="nucleotide sequence ID" value="NZ_BAAARN010000005.1"/>
</dbReference>
<keyword evidence="3" id="KW-1185">Reference proteome</keyword>
<gene>
    <name evidence="2" type="ORF">GCM10009867_34360</name>
</gene>
<evidence type="ECO:0008006" key="4">
    <source>
        <dbReference type="Google" id="ProtNLM"/>
    </source>
</evidence>
<feature type="region of interest" description="Disordered" evidence="1">
    <location>
        <begin position="347"/>
        <end position="378"/>
    </location>
</feature>